<dbReference type="EMBL" id="UHHT01000001">
    <property type="protein sequence ID" value="SUO80367.1"/>
    <property type="molecule type" value="Genomic_DNA"/>
</dbReference>
<comment type="caution">
    <text evidence="2">The sequence shown here is derived from an EMBL/GenBank/DDBJ whole genome shotgun (WGS) entry which is preliminary data.</text>
</comment>
<accession>A0AAX2LHB5</accession>
<dbReference type="InterPro" id="IPR025331">
    <property type="entry name" value="TNT"/>
</dbReference>
<organism evidence="2 3">
    <name type="scientific">Streptococcus equi subsp. zooepidemicus</name>
    <dbReference type="NCBI Taxonomy" id="40041"/>
    <lineage>
        <taxon>Bacteria</taxon>
        <taxon>Bacillati</taxon>
        <taxon>Bacillota</taxon>
        <taxon>Bacilli</taxon>
        <taxon>Lactobacillales</taxon>
        <taxon>Streptococcaceae</taxon>
        <taxon>Streptococcus</taxon>
    </lineage>
</organism>
<proteinExistence type="predicted"/>
<dbReference type="Pfam" id="PF14021">
    <property type="entry name" value="TNT"/>
    <property type="match status" value="1"/>
</dbReference>
<dbReference type="Proteomes" id="UP000255476">
    <property type="component" value="Unassembled WGS sequence"/>
</dbReference>
<protein>
    <submittedName>
        <fullName evidence="2">Membrane protein</fullName>
    </submittedName>
</protein>
<evidence type="ECO:0000259" key="1">
    <source>
        <dbReference type="Pfam" id="PF14021"/>
    </source>
</evidence>
<dbReference type="AlphaFoldDB" id="A0AAX2LHB5"/>
<name>A0AAX2LHB5_STRSZ</name>
<sequence length="130" mass="14762">MAPAFLKTGDLLDRYGESGGTFTSPIVDHKVIPFNKRGLPYPEGYQNYHQYRILQDITIENVKFGYDNLAYKDKFILDKLMKDYKFSLDDIATPQKGMIDLVFGSGGGIQIKLGTSVSWYEKLGLIKEIK</sequence>
<gene>
    <name evidence="2" type="ORF">NCTC7023_00331</name>
</gene>
<reference evidence="2 3" key="1">
    <citation type="submission" date="2018-06" db="EMBL/GenBank/DDBJ databases">
        <authorList>
            <consortium name="Pathogen Informatics"/>
            <person name="Doyle S."/>
        </authorList>
    </citation>
    <scope>NUCLEOTIDE SEQUENCE [LARGE SCALE GENOMIC DNA]</scope>
    <source>
        <strain evidence="2 3">NCTC7023</strain>
    </source>
</reference>
<feature type="domain" description="TNT" evidence="1">
    <location>
        <begin position="6"/>
        <end position="60"/>
    </location>
</feature>
<evidence type="ECO:0000313" key="3">
    <source>
        <dbReference type="Proteomes" id="UP000255476"/>
    </source>
</evidence>
<dbReference type="GO" id="GO:0050135">
    <property type="term" value="F:NADP+ nucleosidase activity"/>
    <property type="evidence" value="ECO:0007669"/>
    <property type="project" value="InterPro"/>
</dbReference>
<dbReference type="RefSeq" id="WP_043029317.1">
    <property type="nucleotide sequence ID" value="NZ_CP065056.1"/>
</dbReference>
<evidence type="ECO:0000313" key="2">
    <source>
        <dbReference type="EMBL" id="SUO80367.1"/>
    </source>
</evidence>